<comment type="similarity">
    <text evidence="7">Belongs to the binding-protein-dependent transport system permease family.</text>
</comment>
<feature type="transmembrane region" description="Helical" evidence="7">
    <location>
        <begin position="103"/>
        <end position="127"/>
    </location>
</feature>
<keyword evidence="5 7" id="KW-1133">Transmembrane helix</keyword>
<accession>A0A1Y0ESJ1</accession>
<dbReference type="GO" id="GO:0005886">
    <property type="term" value="C:plasma membrane"/>
    <property type="evidence" value="ECO:0007669"/>
    <property type="project" value="UniProtKB-SubCell"/>
</dbReference>
<keyword evidence="2 7" id="KW-0813">Transport</keyword>
<dbReference type="CDD" id="cd06261">
    <property type="entry name" value="TM_PBP2"/>
    <property type="match status" value="1"/>
</dbReference>
<evidence type="ECO:0000313" key="9">
    <source>
        <dbReference type="EMBL" id="ARU06645.1"/>
    </source>
</evidence>
<evidence type="ECO:0000259" key="8">
    <source>
        <dbReference type="PROSITE" id="PS50928"/>
    </source>
</evidence>
<reference evidence="9 10" key="1">
    <citation type="submission" date="2017-05" db="EMBL/GenBank/DDBJ databases">
        <authorList>
            <person name="Song R."/>
            <person name="Chenine A.L."/>
            <person name="Ruprecht R.M."/>
        </authorList>
    </citation>
    <scope>NUCLEOTIDE SEQUENCE [LARGE SCALE GENOMIC DNA]</scope>
    <source>
        <strain evidence="9 10">DSM 26136</strain>
    </source>
</reference>
<comment type="subcellular location">
    <subcellularLocation>
        <location evidence="1 7">Cell membrane</location>
        <topology evidence="1 7">Multi-pass membrane protein</topology>
    </subcellularLocation>
</comment>
<keyword evidence="6 7" id="KW-0472">Membrane</keyword>
<dbReference type="InterPro" id="IPR000515">
    <property type="entry name" value="MetI-like"/>
</dbReference>
<keyword evidence="10" id="KW-1185">Reference proteome</keyword>
<feature type="transmembrane region" description="Helical" evidence="7">
    <location>
        <begin position="38"/>
        <end position="59"/>
    </location>
</feature>
<dbReference type="InterPro" id="IPR050366">
    <property type="entry name" value="BP-dependent_transpt_permease"/>
</dbReference>
<feature type="transmembrane region" description="Helical" evidence="7">
    <location>
        <begin position="165"/>
        <end position="181"/>
    </location>
</feature>
<dbReference type="KEGG" id="cser:CCO03_04265"/>
<dbReference type="PANTHER" id="PTHR43386:SF25">
    <property type="entry name" value="PEPTIDE ABC TRANSPORTER PERMEASE PROTEIN"/>
    <property type="match status" value="1"/>
</dbReference>
<gene>
    <name evidence="9" type="ORF">CCO03_04265</name>
</gene>
<dbReference type="RefSeq" id="WP_087284154.1">
    <property type="nucleotide sequence ID" value="NZ_CP021455.1"/>
</dbReference>
<evidence type="ECO:0000256" key="1">
    <source>
        <dbReference type="ARBA" id="ARBA00004651"/>
    </source>
</evidence>
<keyword evidence="4 7" id="KW-0812">Transmembrane</keyword>
<organism evidence="9 10">
    <name type="scientific">Comamonas serinivorans</name>
    <dbReference type="NCBI Taxonomy" id="1082851"/>
    <lineage>
        <taxon>Bacteria</taxon>
        <taxon>Pseudomonadati</taxon>
        <taxon>Pseudomonadota</taxon>
        <taxon>Betaproteobacteria</taxon>
        <taxon>Burkholderiales</taxon>
        <taxon>Comamonadaceae</taxon>
        <taxon>Comamonas</taxon>
    </lineage>
</organism>
<keyword evidence="3" id="KW-1003">Cell membrane</keyword>
<evidence type="ECO:0000256" key="5">
    <source>
        <dbReference type="ARBA" id="ARBA00022989"/>
    </source>
</evidence>
<feature type="domain" description="ABC transmembrane type-1" evidence="8">
    <location>
        <begin position="99"/>
        <end position="288"/>
    </location>
</feature>
<feature type="transmembrane region" description="Helical" evidence="7">
    <location>
        <begin position="219"/>
        <end position="243"/>
    </location>
</feature>
<dbReference type="PROSITE" id="PS50928">
    <property type="entry name" value="ABC_TM1"/>
    <property type="match status" value="1"/>
</dbReference>
<evidence type="ECO:0000256" key="7">
    <source>
        <dbReference type="RuleBase" id="RU363032"/>
    </source>
</evidence>
<evidence type="ECO:0000313" key="10">
    <source>
        <dbReference type="Proteomes" id="UP000196138"/>
    </source>
</evidence>
<evidence type="ECO:0000256" key="6">
    <source>
        <dbReference type="ARBA" id="ARBA00023136"/>
    </source>
</evidence>
<protein>
    <submittedName>
        <fullName evidence="9">Peptide ABC transporter permease</fullName>
    </submittedName>
</protein>
<dbReference type="EMBL" id="CP021455">
    <property type="protein sequence ID" value="ARU06645.1"/>
    <property type="molecule type" value="Genomic_DNA"/>
</dbReference>
<dbReference type="PANTHER" id="PTHR43386">
    <property type="entry name" value="OLIGOPEPTIDE TRANSPORT SYSTEM PERMEASE PROTEIN APPC"/>
    <property type="match status" value="1"/>
</dbReference>
<dbReference type="Proteomes" id="UP000196138">
    <property type="component" value="Chromosome"/>
</dbReference>
<name>A0A1Y0ESJ1_9BURK</name>
<dbReference type="AlphaFoldDB" id="A0A1Y0ESJ1"/>
<feature type="transmembrane region" description="Helical" evidence="7">
    <location>
        <begin position="139"/>
        <end position="159"/>
    </location>
</feature>
<sequence length="303" mass="31849">MQPVSPDTRSTNIGNSPILVTSVSPVRQALRRALQHKGLVIGGLITALVLLAALLSLVWTPHAITDTAMDIARQAPSRTHWLGTDSYGRDVLSQLMVGAQASIAVGVIAVGIGLTLGTLLGLLAASAPGWLREVILRGADFTLAFPAILSAILLTAIYGPSMTNAIIAIGIYNIPGFARIARAAAASVWQRDFVAAARTAGKSSWAITWQHVLPNIASLLIVQATIRFAVAILAEAGLSYLGVGTQPPQVSWGRMLAEGQTEMFNAPLLAVWPGLAIAVTVLGLNLLGDGLRDVLDPRLARQR</sequence>
<dbReference type="SUPFAM" id="SSF161098">
    <property type="entry name" value="MetI-like"/>
    <property type="match status" value="1"/>
</dbReference>
<dbReference type="InterPro" id="IPR035906">
    <property type="entry name" value="MetI-like_sf"/>
</dbReference>
<dbReference type="GO" id="GO:0055085">
    <property type="term" value="P:transmembrane transport"/>
    <property type="evidence" value="ECO:0007669"/>
    <property type="project" value="InterPro"/>
</dbReference>
<dbReference type="Pfam" id="PF00528">
    <property type="entry name" value="BPD_transp_1"/>
    <property type="match status" value="1"/>
</dbReference>
<dbReference type="Gene3D" id="1.10.3720.10">
    <property type="entry name" value="MetI-like"/>
    <property type="match status" value="1"/>
</dbReference>
<dbReference type="OrthoDB" id="9783218at2"/>
<evidence type="ECO:0000256" key="2">
    <source>
        <dbReference type="ARBA" id="ARBA00022448"/>
    </source>
</evidence>
<evidence type="ECO:0000256" key="3">
    <source>
        <dbReference type="ARBA" id="ARBA00022475"/>
    </source>
</evidence>
<evidence type="ECO:0000256" key="4">
    <source>
        <dbReference type="ARBA" id="ARBA00022692"/>
    </source>
</evidence>
<proteinExistence type="inferred from homology"/>
<feature type="transmembrane region" description="Helical" evidence="7">
    <location>
        <begin position="263"/>
        <end position="288"/>
    </location>
</feature>